<keyword evidence="3" id="KW-0670">Pyruvate</keyword>
<feature type="domain" description="Pyruvate/ketoisovalerate oxidoreductase catalytic" evidence="2">
    <location>
        <begin position="13"/>
        <end position="193"/>
    </location>
</feature>
<dbReference type="PANTHER" id="PTHR43854">
    <property type="entry name" value="INDOLEPYRUVATE OXIDOREDUCTASE SUBUNIT IORB"/>
    <property type="match status" value="1"/>
</dbReference>
<comment type="caution">
    <text evidence="3">The sequence shown here is derived from an EMBL/GenBank/DDBJ whole genome shotgun (WGS) entry which is preliminary data.</text>
</comment>
<dbReference type="InterPro" id="IPR019752">
    <property type="entry name" value="Pyrv/ketoisovalerate_OxRed_cat"/>
</dbReference>
<dbReference type="InterPro" id="IPR052198">
    <property type="entry name" value="IorB_Oxidoreductase"/>
</dbReference>
<dbReference type="PANTHER" id="PTHR43854:SF1">
    <property type="entry name" value="INDOLEPYRUVATE OXIDOREDUCTASE SUBUNIT IORB"/>
    <property type="match status" value="1"/>
</dbReference>
<reference evidence="3" key="1">
    <citation type="journal article" date="2020" name="mSystems">
        <title>Genome- and Community-Level Interaction Insights into Carbon Utilization and Element Cycling Functions of Hydrothermarchaeota in Hydrothermal Sediment.</title>
        <authorList>
            <person name="Zhou Z."/>
            <person name="Liu Y."/>
            <person name="Xu W."/>
            <person name="Pan J."/>
            <person name="Luo Z.H."/>
            <person name="Li M."/>
        </authorList>
    </citation>
    <scope>NUCLEOTIDE SEQUENCE [LARGE SCALE GENOMIC DNA]</scope>
    <source>
        <strain evidence="3">SpSt-767</strain>
    </source>
</reference>
<dbReference type="Pfam" id="PF01558">
    <property type="entry name" value="POR"/>
    <property type="match status" value="1"/>
</dbReference>
<sequence>MDKNLRIFLTGVGGQGTLLASRLLGEAALAAGMNPLVSETHGMAQRGGVVVSTVVLGNLKSPIISQGEADVLLGFEALEAFRALNLCHADSLVIANTAAIVPYPVSIGKIAYPDVDRLLELMSSNVGSLLAFDAGDLARRAGSPLAVNMVLLGALGATDILPFSEEDILSLIRTKTNPKFLEANLAAFRMGHEAAANPQNWRKPPVS</sequence>
<protein>
    <submittedName>
        <fullName evidence="3">Pyruvate ferredoxin oxidoreductase</fullName>
    </submittedName>
</protein>
<evidence type="ECO:0000313" key="3">
    <source>
        <dbReference type="EMBL" id="HHS30943.1"/>
    </source>
</evidence>
<evidence type="ECO:0000256" key="1">
    <source>
        <dbReference type="ARBA" id="ARBA00023002"/>
    </source>
</evidence>
<dbReference type="InterPro" id="IPR002869">
    <property type="entry name" value="Pyrv_flavodox_OxRed_cen"/>
</dbReference>
<gene>
    <name evidence="3" type="ORF">ENV52_14745</name>
</gene>
<evidence type="ECO:0000259" key="2">
    <source>
        <dbReference type="Pfam" id="PF01558"/>
    </source>
</evidence>
<keyword evidence="1" id="KW-0560">Oxidoreductase</keyword>
<accession>A0A7V6A6V6</accession>
<dbReference type="AlphaFoldDB" id="A0A7V6A6V6"/>
<dbReference type="EMBL" id="DTGR01000226">
    <property type="protein sequence ID" value="HHS30943.1"/>
    <property type="molecule type" value="Genomic_DNA"/>
</dbReference>
<dbReference type="GO" id="GO:0016903">
    <property type="term" value="F:oxidoreductase activity, acting on the aldehyde or oxo group of donors"/>
    <property type="evidence" value="ECO:0007669"/>
    <property type="project" value="InterPro"/>
</dbReference>
<organism evidence="3">
    <name type="scientific">Desulfobacca acetoxidans</name>
    <dbReference type="NCBI Taxonomy" id="60893"/>
    <lineage>
        <taxon>Bacteria</taxon>
        <taxon>Pseudomonadati</taxon>
        <taxon>Thermodesulfobacteriota</taxon>
        <taxon>Desulfobaccia</taxon>
        <taxon>Desulfobaccales</taxon>
        <taxon>Desulfobaccaceae</taxon>
        <taxon>Desulfobacca</taxon>
    </lineage>
</organism>
<dbReference type="Gene3D" id="3.40.920.10">
    <property type="entry name" value="Pyruvate-ferredoxin oxidoreductase, PFOR, domain III"/>
    <property type="match status" value="1"/>
</dbReference>
<dbReference type="SUPFAM" id="SSF53323">
    <property type="entry name" value="Pyruvate-ferredoxin oxidoreductase, PFOR, domain III"/>
    <property type="match status" value="1"/>
</dbReference>
<name>A0A7V6A6V6_9BACT</name>
<proteinExistence type="predicted"/>